<reference evidence="1 2" key="1">
    <citation type="submission" date="2020-08" db="EMBL/GenBank/DDBJ databases">
        <title>A Genomic Blueprint of the Chicken Gut Microbiome.</title>
        <authorList>
            <person name="Gilroy R."/>
            <person name="Ravi A."/>
            <person name="Getino M."/>
            <person name="Pursley I."/>
            <person name="Horton D.L."/>
            <person name="Alikhan N.-F."/>
            <person name="Baker D."/>
            <person name="Gharbi K."/>
            <person name="Hall N."/>
            <person name="Watson M."/>
            <person name="Adriaenssens E.M."/>
            <person name="Foster-Nyarko E."/>
            <person name="Jarju S."/>
            <person name="Secka A."/>
            <person name="Antonio M."/>
            <person name="Oren A."/>
            <person name="Chaudhuri R."/>
            <person name="La Ragione R.M."/>
            <person name="Hildebrand F."/>
            <person name="Pallen M.J."/>
        </authorList>
    </citation>
    <scope>NUCLEOTIDE SEQUENCE [LARGE SCALE GENOMIC DNA]</scope>
    <source>
        <strain evidence="1 2">Sa3CUA8</strain>
    </source>
</reference>
<dbReference type="Pfam" id="PF13826">
    <property type="entry name" value="Monooxy_af470-like"/>
    <property type="match status" value="1"/>
</dbReference>
<organism evidence="1 2">
    <name type="scientific">Sporosarcina gallistercoris</name>
    <dbReference type="NCBI Taxonomy" id="2762245"/>
    <lineage>
        <taxon>Bacteria</taxon>
        <taxon>Bacillati</taxon>
        <taxon>Bacillota</taxon>
        <taxon>Bacilli</taxon>
        <taxon>Bacillales</taxon>
        <taxon>Caryophanaceae</taxon>
        <taxon>Sporosarcina</taxon>
    </lineage>
</organism>
<protein>
    <submittedName>
        <fullName evidence="1">DUF4188 domain-containing protein</fullName>
    </submittedName>
</protein>
<sequence>MPSSVFPSRYTADNSEDIVVFIIGMRINKRLSIHRWLPVFLAMSGMIKELYTHKRELGFQSAENHFGLRTTAMIQYWRSLDDLLAYSKNENHLKAWKKFNRITANNDAVGIYHETYILSKGQYESVYVNMPQYGLGKATKHIPITIDKQTAKKRLSR</sequence>
<evidence type="ECO:0000313" key="1">
    <source>
        <dbReference type="EMBL" id="MBD7909092.1"/>
    </source>
</evidence>
<gene>
    <name evidence="1" type="ORF">H9659_12225</name>
</gene>
<name>A0ABR8PLN0_9BACL</name>
<dbReference type="RefSeq" id="WP_191690879.1">
    <property type="nucleotide sequence ID" value="NZ_JACSQY010000009.1"/>
</dbReference>
<comment type="caution">
    <text evidence="1">The sequence shown here is derived from an EMBL/GenBank/DDBJ whole genome shotgun (WGS) entry which is preliminary data.</text>
</comment>
<dbReference type="EMBL" id="JACSQY010000009">
    <property type="protein sequence ID" value="MBD7909092.1"/>
    <property type="molecule type" value="Genomic_DNA"/>
</dbReference>
<keyword evidence="2" id="KW-1185">Reference proteome</keyword>
<dbReference type="Proteomes" id="UP000659496">
    <property type="component" value="Unassembled WGS sequence"/>
</dbReference>
<proteinExistence type="predicted"/>
<dbReference type="InterPro" id="IPR025444">
    <property type="entry name" value="Monooxy_af470"/>
</dbReference>
<evidence type="ECO:0000313" key="2">
    <source>
        <dbReference type="Proteomes" id="UP000659496"/>
    </source>
</evidence>
<accession>A0ABR8PLN0</accession>